<name>A0A6A6AJQ2_9PLEO</name>
<evidence type="ECO:0000313" key="2">
    <source>
        <dbReference type="EMBL" id="KAF2130661.1"/>
    </source>
</evidence>
<sequence length="546" mass="62487">MSSPHSSPALFTDEVTANSSALPSGLTTWETTALPTQNDTDDVIPKTAQVDTSLMTEQENGIPTAHGGEGSAGDTDEELWISLYHHLLLTLALDKSMPLIDYLNSGVARQFDAFQQGLLDGDGKIVQNPTTRTPEQMLEFEAKCERLVPNLIARIKEASDKNSVWWPETETVDNKTRETHWYFTINELDIQRYRKIRLEEGISGAGENREDYPSLVQFCQLLVEEHYVFPKQVTRAEGEVFDVDTDDNSRQVIAFFKQKNPETDEWYTQVDEIPELHDAEDADQNGTTKPRKFLVPEPLSLLIPPKIKDKLWVYRPSTKDWERADGKIWRPIVVIREFRSDTSKYINTHIDLTKIKDADPNAYLYKRLYNQWVNQIRRRVTKETTMVRDHWTEEERMVLYKAINVWCRKNGLDKFGPNAIQVKALVETADEVNQVLNRSRTPDALKMQINTAIRNKQSPVYLLAEQAKDMKKRIEQSEDVPDKERYPIEGIPLSEGPTTGDKGLQTIDADMDSDLDKEVDEYDVNVEDDDSQATLSPPSSPSEKNH</sequence>
<organism evidence="2 3">
    <name type="scientific">Dothidotthia symphoricarpi CBS 119687</name>
    <dbReference type="NCBI Taxonomy" id="1392245"/>
    <lineage>
        <taxon>Eukaryota</taxon>
        <taxon>Fungi</taxon>
        <taxon>Dikarya</taxon>
        <taxon>Ascomycota</taxon>
        <taxon>Pezizomycotina</taxon>
        <taxon>Dothideomycetes</taxon>
        <taxon>Pleosporomycetidae</taxon>
        <taxon>Pleosporales</taxon>
        <taxon>Dothidotthiaceae</taxon>
        <taxon>Dothidotthia</taxon>
    </lineage>
</organism>
<reference evidence="2" key="1">
    <citation type="journal article" date="2020" name="Stud. Mycol.">
        <title>101 Dothideomycetes genomes: a test case for predicting lifestyles and emergence of pathogens.</title>
        <authorList>
            <person name="Haridas S."/>
            <person name="Albert R."/>
            <person name="Binder M."/>
            <person name="Bloem J."/>
            <person name="Labutti K."/>
            <person name="Salamov A."/>
            <person name="Andreopoulos B."/>
            <person name="Baker S."/>
            <person name="Barry K."/>
            <person name="Bills G."/>
            <person name="Bluhm B."/>
            <person name="Cannon C."/>
            <person name="Castanera R."/>
            <person name="Culley D."/>
            <person name="Daum C."/>
            <person name="Ezra D."/>
            <person name="Gonzalez J."/>
            <person name="Henrissat B."/>
            <person name="Kuo A."/>
            <person name="Liang C."/>
            <person name="Lipzen A."/>
            <person name="Lutzoni F."/>
            <person name="Magnuson J."/>
            <person name="Mondo S."/>
            <person name="Nolan M."/>
            <person name="Ohm R."/>
            <person name="Pangilinan J."/>
            <person name="Park H.-J."/>
            <person name="Ramirez L."/>
            <person name="Alfaro M."/>
            <person name="Sun H."/>
            <person name="Tritt A."/>
            <person name="Yoshinaga Y."/>
            <person name="Zwiers L.-H."/>
            <person name="Turgeon B."/>
            <person name="Goodwin S."/>
            <person name="Spatafora J."/>
            <person name="Crous P."/>
            <person name="Grigoriev I."/>
        </authorList>
    </citation>
    <scope>NUCLEOTIDE SEQUENCE</scope>
    <source>
        <strain evidence="2">CBS 119687</strain>
    </source>
</reference>
<accession>A0A6A6AJQ2</accession>
<dbReference type="OrthoDB" id="3679193at2759"/>
<dbReference type="GeneID" id="54407074"/>
<dbReference type="RefSeq" id="XP_033525048.1">
    <property type="nucleotide sequence ID" value="XM_033666642.1"/>
</dbReference>
<dbReference type="EMBL" id="ML977504">
    <property type="protein sequence ID" value="KAF2130661.1"/>
    <property type="molecule type" value="Genomic_DNA"/>
</dbReference>
<gene>
    <name evidence="2" type="ORF">P153DRAFT_356389</name>
</gene>
<proteinExistence type="predicted"/>
<evidence type="ECO:0000313" key="3">
    <source>
        <dbReference type="Proteomes" id="UP000799771"/>
    </source>
</evidence>
<dbReference type="AlphaFoldDB" id="A0A6A6AJQ2"/>
<feature type="compositionally biased region" description="Basic and acidic residues" evidence="1">
    <location>
        <begin position="472"/>
        <end position="487"/>
    </location>
</feature>
<feature type="compositionally biased region" description="Acidic residues" evidence="1">
    <location>
        <begin position="509"/>
        <end position="531"/>
    </location>
</feature>
<feature type="region of interest" description="Disordered" evidence="1">
    <location>
        <begin position="472"/>
        <end position="546"/>
    </location>
</feature>
<evidence type="ECO:0000256" key="1">
    <source>
        <dbReference type="SAM" id="MobiDB-lite"/>
    </source>
</evidence>
<dbReference type="Proteomes" id="UP000799771">
    <property type="component" value="Unassembled WGS sequence"/>
</dbReference>
<keyword evidence="3" id="KW-1185">Reference proteome</keyword>
<protein>
    <submittedName>
        <fullName evidence="2">Uncharacterized protein</fullName>
    </submittedName>
</protein>